<dbReference type="InterPro" id="IPR031322">
    <property type="entry name" value="Shikimate/glucono_kinase"/>
</dbReference>
<dbReference type="EMBL" id="CAJVPS010000115">
    <property type="protein sequence ID" value="CAG8453873.1"/>
    <property type="molecule type" value="Genomic_DNA"/>
</dbReference>
<name>A0A9N8YUQ7_9GLOM</name>
<dbReference type="NCBIfam" id="TIGR01313">
    <property type="entry name" value="therm_gnt_kin"/>
    <property type="match status" value="1"/>
</dbReference>
<dbReference type="AlphaFoldDB" id="A0A9N8YUQ7"/>
<dbReference type="Proteomes" id="UP000789508">
    <property type="component" value="Unassembled WGS sequence"/>
</dbReference>
<proteinExistence type="inferred from homology"/>
<dbReference type="PANTHER" id="PTHR43442">
    <property type="entry name" value="GLUCONOKINASE-RELATED"/>
    <property type="match status" value="1"/>
</dbReference>
<evidence type="ECO:0000256" key="2">
    <source>
        <dbReference type="ARBA" id="ARBA00008420"/>
    </source>
</evidence>
<comment type="caution">
    <text evidence="11">The sequence shown here is derived from an EMBL/GenBank/DDBJ whole genome shotgun (WGS) entry which is preliminary data.</text>
</comment>
<dbReference type="GO" id="GO:0046316">
    <property type="term" value="F:gluconokinase activity"/>
    <property type="evidence" value="ECO:0007669"/>
    <property type="project" value="UniProtKB-EC"/>
</dbReference>
<evidence type="ECO:0000256" key="5">
    <source>
        <dbReference type="ARBA" id="ARBA00022741"/>
    </source>
</evidence>
<evidence type="ECO:0000256" key="8">
    <source>
        <dbReference type="ARBA" id="ARBA00048090"/>
    </source>
</evidence>
<evidence type="ECO:0000313" key="12">
    <source>
        <dbReference type="Proteomes" id="UP000789508"/>
    </source>
</evidence>
<dbReference type="PANTHER" id="PTHR43442:SF3">
    <property type="entry name" value="GLUCONOKINASE-RELATED"/>
    <property type="match status" value="1"/>
</dbReference>
<accession>A0A9N8YUQ7</accession>
<dbReference type="CDD" id="cd02021">
    <property type="entry name" value="GntK"/>
    <property type="match status" value="1"/>
</dbReference>
<organism evidence="11 12">
    <name type="scientific">Ambispora leptoticha</name>
    <dbReference type="NCBI Taxonomy" id="144679"/>
    <lineage>
        <taxon>Eukaryota</taxon>
        <taxon>Fungi</taxon>
        <taxon>Fungi incertae sedis</taxon>
        <taxon>Mucoromycota</taxon>
        <taxon>Glomeromycotina</taxon>
        <taxon>Glomeromycetes</taxon>
        <taxon>Archaeosporales</taxon>
        <taxon>Ambisporaceae</taxon>
        <taxon>Ambispora</taxon>
    </lineage>
</organism>
<dbReference type="GO" id="GO:0005975">
    <property type="term" value="P:carbohydrate metabolic process"/>
    <property type="evidence" value="ECO:0007669"/>
    <property type="project" value="InterPro"/>
</dbReference>
<evidence type="ECO:0000256" key="10">
    <source>
        <dbReference type="SAM" id="MobiDB-lite"/>
    </source>
</evidence>
<dbReference type="Gene3D" id="3.40.50.300">
    <property type="entry name" value="P-loop containing nucleotide triphosphate hydrolases"/>
    <property type="match status" value="1"/>
</dbReference>
<reference evidence="11" key="1">
    <citation type="submission" date="2021-06" db="EMBL/GenBank/DDBJ databases">
        <authorList>
            <person name="Kallberg Y."/>
            <person name="Tangrot J."/>
            <person name="Rosling A."/>
        </authorList>
    </citation>
    <scope>NUCLEOTIDE SEQUENCE</scope>
    <source>
        <strain evidence="11">FL130A</strain>
    </source>
</reference>
<comment type="catalytic activity">
    <reaction evidence="8 9">
        <text>D-gluconate + ATP = 6-phospho-D-gluconate + ADP + H(+)</text>
        <dbReference type="Rhea" id="RHEA:19433"/>
        <dbReference type="ChEBI" id="CHEBI:15378"/>
        <dbReference type="ChEBI" id="CHEBI:18391"/>
        <dbReference type="ChEBI" id="CHEBI:30616"/>
        <dbReference type="ChEBI" id="CHEBI:58759"/>
        <dbReference type="ChEBI" id="CHEBI:456216"/>
        <dbReference type="EC" id="2.7.1.12"/>
    </reaction>
</comment>
<comment type="similarity">
    <text evidence="2 9">Belongs to the gluconokinase GntK/GntV family.</text>
</comment>
<dbReference type="InterPro" id="IPR027417">
    <property type="entry name" value="P-loop_NTPase"/>
</dbReference>
<sequence length="205" mass="23205">MAYIPVFIIMGPTASGKTSIGTLLAQKLGLPFLDGDDLHPKSNIEKMSSGLPLTDDDRLPWLQAILDTLTQWTTPSDGTTTDSSTSPKGIIVACSALKRSYRDFLRNNVPLNNRAQVWFVYLKTSKQELERRLRERKGHFMREGMLQSQLDTLENPIIDSSSSNDHQKETANDKQELEERIFVVDGDKSKEEVTQEICEIFKIFL</sequence>
<protein>
    <recommendedName>
        <fullName evidence="3 9">Gluconokinase</fullName>
        <ecNumber evidence="3 9">2.7.1.12</ecNumber>
    </recommendedName>
</protein>
<dbReference type="EC" id="2.7.1.12" evidence="3 9"/>
<feature type="compositionally biased region" description="Basic and acidic residues" evidence="10">
    <location>
        <begin position="165"/>
        <end position="174"/>
    </location>
</feature>
<feature type="region of interest" description="Disordered" evidence="10">
    <location>
        <begin position="154"/>
        <end position="174"/>
    </location>
</feature>
<comment type="pathway">
    <text evidence="1 9">Carbohydrate acid metabolism; D-gluconate degradation.</text>
</comment>
<evidence type="ECO:0000313" key="11">
    <source>
        <dbReference type="EMBL" id="CAG8453873.1"/>
    </source>
</evidence>
<feature type="compositionally biased region" description="Polar residues" evidence="10">
    <location>
        <begin position="154"/>
        <end position="164"/>
    </location>
</feature>
<dbReference type="GO" id="GO:0005737">
    <property type="term" value="C:cytoplasm"/>
    <property type="evidence" value="ECO:0007669"/>
    <property type="project" value="TreeGrafter"/>
</dbReference>
<evidence type="ECO:0000256" key="4">
    <source>
        <dbReference type="ARBA" id="ARBA00022679"/>
    </source>
</evidence>
<evidence type="ECO:0000256" key="3">
    <source>
        <dbReference type="ARBA" id="ARBA00012054"/>
    </source>
</evidence>
<evidence type="ECO:0000256" key="9">
    <source>
        <dbReference type="RuleBase" id="RU363066"/>
    </source>
</evidence>
<evidence type="ECO:0000256" key="1">
    <source>
        <dbReference type="ARBA" id="ARBA00004875"/>
    </source>
</evidence>
<dbReference type="OrthoDB" id="275177at2759"/>
<evidence type="ECO:0000256" key="7">
    <source>
        <dbReference type="ARBA" id="ARBA00022840"/>
    </source>
</evidence>
<dbReference type="SUPFAM" id="SSF52540">
    <property type="entry name" value="P-loop containing nucleoside triphosphate hydrolases"/>
    <property type="match status" value="1"/>
</dbReference>
<keyword evidence="12" id="KW-1185">Reference proteome</keyword>
<keyword evidence="7 9" id="KW-0067">ATP-binding</keyword>
<keyword evidence="5 9" id="KW-0547">Nucleotide-binding</keyword>
<evidence type="ECO:0000256" key="6">
    <source>
        <dbReference type="ARBA" id="ARBA00022777"/>
    </source>
</evidence>
<dbReference type="GO" id="GO:0005524">
    <property type="term" value="F:ATP binding"/>
    <property type="evidence" value="ECO:0007669"/>
    <property type="project" value="UniProtKB-KW"/>
</dbReference>
<dbReference type="Pfam" id="PF01202">
    <property type="entry name" value="SKI"/>
    <property type="match status" value="1"/>
</dbReference>
<dbReference type="InterPro" id="IPR006001">
    <property type="entry name" value="Therm_gnt_kin"/>
</dbReference>
<keyword evidence="6 9" id="KW-0418">Kinase</keyword>
<gene>
    <name evidence="11" type="ORF">ALEPTO_LOCUS1166</name>
</gene>
<keyword evidence="4 9" id="KW-0808">Transferase</keyword>